<protein>
    <submittedName>
        <fullName evidence="2">CHC2 zinc finger domain-containing protein</fullName>
    </submittedName>
</protein>
<proteinExistence type="predicted"/>
<sequence>MEKTQRKRISQETLDIINSIPILDLANVLGDHPKRVGKQYQIYCPNPDHHENTPDSYIEPNKNLFKCFGGGGCGAGGSNAFSYYYWHEYGRAYDKTNKEDRKNFPLVVTKIADLMGIQIQYDDGSYVQPSGTTSYVPRNPQPKELEPQSIKICDAVYRAFLSLCPVYKEHGLEWLQERKYSKEDITTIGLRSVPAEETLYSILKELIARSYPLDRVPGFSQRLIPDNIAAQYPAELIEKDNEGRGYWLWTISASKGYFIPVRDHNGYIVRLRVRRDEGNPKYIWFSSQDNTAIEKEKYRLRRNGVSSGAPINVVPPVSQIKTWEVGTDLSAIYKVDVVVATEGEHSAKRYSISA</sequence>
<evidence type="ECO:0000313" key="2">
    <source>
        <dbReference type="EMBL" id="MED4400306.1"/>
    </source>
</evidence>
<comment type="caution">
    <text evidence="2">The sequence shown here is derived from an EMBL/GenBank/DDBJ whole genome shotgun (WGS) entry which is preliminary data.</text>
</comment>
<keyword evidence="3" id="KW-1185">Reference proteome</keyword>
<dbReference type="Proteomes" id="UP001342826">
    <property type="component" value="Unassembled WGS sequence"/>
</dbReference>
<name>A0ABU6NTH2_9BACI</name>
<evidence type="ECO:0000313" key="3">
    <source>
        <dbReference type="Proteomes" id="UP001342826"/>
    </source>
</evidence>
<gene>
    <name evidence="2" type="ORF">P9271_02895</name>
</gene>
<dbReference type="InterPro" id="IPR002694">
    <property type="entry name" value="Znf_CHC2"/>
</dbReference>
<reference evidence="2 3" key="1">
    <citation type="submission" date="2023-03" db="EMBL/GenBank/DDBJ databases">
        <title>Bacillus Genome Sequencing.</title>
        <authorList>
            <person name="Dunlap C."/>
        </authorList>
    </citation>
    <scope>NUCLEOTIDE SEQUENCE [LARGE SCALE GENOMIC DNA]</scope>
    <source>
        <strain evidence="2 3">NRS-1717</strain>
    </source>
</reference>
<organism evidence="2 3">
    <name type="scientific">Metabacillus fastidiosus</name>
    <dbReference type="NCBI Taxonomy" id="1458"/>
    <lineage>
        <taxon>Bacteria</taxon>
        <taxon>Bacillati</taxon>
        <taxon>Bacillota</taxon>
        <taxon>Bacilli</taxon>
        <taxon>Bacillales</taxon>
        <taxon>Bacillaceae</taxon>
        <taxon>Metabacillus</taxon>
    </lineage>
</organism>
<evidence type="ECO:0000259" key="1">
    <source>
        <dbReference type="Pfam" id="PF01807"/>
    </source>
</evidence>
<dbReference type="RefSeq" id="WP_066224355.1">
    <property type="nucleotide sequence ID" value="NZ_JARTFS010000002.1"/>
</dbReference>
<dbReference type="Gene3D" id="3.90.580.10">
    <property type="entry name" value="Zinc finger, CHC2-type domain"/>
    <property type="match status" value="1"/>
</dbReference>
<accession>A0ABU6NTH2</accession>
<feature type="domain" description="Zinc finger CHC2-type" evidence="1">
    <location>
        <begin position="24"/>
        <end position="83"/>
    </location>
</feature>
<dbReference type="GeneID" id="301139201"/>
<dbReference type="EMBL" id="JARTFS010000002">
    <property type="protein sequence ID" value="MED4400306.1"/>
    <property type="molecule type" value="Genomic_DNA"/>
</dbReference>
<dbReference type="Pfam" id="PF01807">
    <property type="entry name" value="Zn_ribbon_DnaG"/>
    <property type="match status" value="1"/>
</dbReference>
<dbReference type="InterPro" id="IPR036977">
    <property type="entry name" value="DNA_primase_Znf_CHC2"/>
</dbReference>
<dbReference type="SUPFAM" id="SSF57783">
    <property type="entry name" value="Zinc beta-ribbon"/>
    <property type="match status" value="1"/>
</dbReference>